<dbReference type="SMART" id="SM00855">
    <property type="entry name" value="PGAM"/>
    <property type="match status" value="1"/>
</dbReference>
<dbReference type="SUPFAM" id="SSF53254">
    <property type="entry name" value="Phosphoglycerate mutase-like"/>
    <property type="match status" value="1"/>
</dbReference>
<evidence type="ECO:0008006" key="3">
    <source>
        <dbReference type="Google" id="ProtNLM"/>
    </source>
</evidence>
<dbReference type="GO" id="GO:0005737">
    <property type="term" value="C:cytoplasm"/>
    <property type="evidence" value="ECO:0007669"/>
    <property type="project" value="TreeGrafter"/>
</dbReference>
<reference evidence="2" key="1">
    <citation type="journal article" date="2017" name="Genome Biol.">
        <title>Comparative genomics reveals high biological diversity and specific adaptations in the industrially and medically important fungal genus Aspergillus.</title>
        <authorList>
            <person name="de Vries R.P."/>
            <person name="Riley R."/>
            <person name="Wiebenga A."/>
            <person name="Aguilar-Osorio G."/>
            <person name="Amillis S."/>
            <person name="Uchima C.A."/>
            <person name="Anderluh G."/>
            <person name="Asadollahi M."/>
            <person name="Askin M."/>
            <person name="Barry K."/>
            <person name="Battaglia E."/>
            <person name="Bayram O."/>
            <person name="Benocci T."/>
            <person name="Braus-Stromeyer S.A."/>
            <person name="Caldana C."/>
            <person name="Canovas D."/>
            <person name="Cerqueira G.C."/>
            <person name="Chen F."/>
            <person name="Chen W."/>
            <person name="Choi C."/>
            <person name="Clum A."/>
            <person name="Dos Santos R.A."/>
            <person name="Damasio A.R."/>
            <person name="Diallinas G."/>
            <person name="Emri T."/>
            <person name="Fekete E."/>
            <person name="Flipphi M."/>
            <person name="Freyberg S."/>
            <person name="Gallo A."/>
            <person name="Gournas C."/>
            <person name="Habgood R."/>
            <person name="Hainaut M."/>
            <person name="Harispe M.L."/>
            <person name="Henrissat B."/>
            <person name="Hilden K.S."/>
            <person name="Hope R."/>
            <person name="Hossain A."/>
            <person name="Karabika E."/>
            <person name="Karaffa L."/>
            <person name="Karanyi Z."/>
            <person name="Krasevec N."/>
            <person name="Kuo A."/>
            <person name="Kusch H."/>
            <person name="LaButti K."/>
            <person name="Lagendijk E.L."/>
            <person name="Lapidus A."/>
            <person name="Levasseur A."/>
            <person name="Lindquist E."/>
            <person name="Lipzen A."/>
            <person name="Logrieco A.F."/>
            <person name="MacCabe A."/>
            <person name="Maekelae M.R."/>
            <person name="Malavazi I."/>
            <person name="Melin P."/>
            <person name="Meyer V."/>
            <person name="Mielnichuk N."/>
            <person name="Miskei M."/>
            <person name="Molnar A.P."/>
            <person name="Mule G."/>
            <person name="Ngan C.Y."/>
            <person name="Orejas M."/>
            <person name="Orosz E."/>
            <person name="Ouedraogo J.P."/>
            <person name="Overkamp K.M."/>
            <person name="Park H.-S."/>
            <person name="Perrone G."/>
            <person name="Piumi F."/>
            <person name="Punt P.J."/>
            <person name="Ram A.F."/>
            <person name="Ramon A."/>
            <person name="Rauscher S."/>
            <person name="Record E."/>
            <person name="Riano-Pachon D.M."/>
            <person name="Robert V."/>
            <person name="Roehrig J."/>
            <person name="Ruller R."/>
            <person name="Salamov A."/>
            <person name="Salih N.S."/>
            <person name="Samson R.A."/>
            <person name="Sandor E."/>
            <person name="Sanguinetti M."/>
            <person name="Schuetze T."/>
            <person name="Sepcic K."/>
            <person name="Shelest E."/>
            <person name="Sherlock G."/>
            <person name="Sophianopoulou V."/>
            <person name="Squina F.M."/>
            <person name="Sun H."/>
            <person name="Susca A."/>
            <person name="Todd R.B."/>
            <person name="Tsang A."/>
            <person name="Unkles S.E."/>
            <person name="van de Wiele N."/>
            <person name="van Rossen-Uffink D."/>
            <person name="Oliveira J.V."/>
            <person name="Vesth T.C."/>
            <person name="Visser J."/>
            <person name="Yu J.-H."/>
            <person name="Zhou M."/>
            <person name="Andersen M.R."/>
            <person name="Archer D.B."/>
            <person name="Baker S.E."/>
            <person name="Benoit I."/>
            <person name="Brakhage A.A."/>
            <person name="Braus G.H."/>
            <person name="Fischer R."/>
            <person name="Frisvad J.C."/>
            <person name="Goldman G.H."/>
            <person name="Houbraken J."/>
            <person name="Oakley B."/>
            <person name="Pocsi I."/>
            <person name="Scazzocchio C."/>
            <person name="Seiboth B."/>
            <person name="vanKuyk P.A."/>
            <person name="Wortman J."/>
            <person name="Dyer P.S."/>
            <person name="Grigoriev I.V."/>
        </authorList>
    </citation>
    <scope>NUCLEOTIDE SEQUENCE [LARGE SCALE GENOMIC DNA]</scope>
    <source>
        <strain evidence="2">DTO 134E9</strain>
    </source>
</reference>
<protein>
    <recommendedName>
        <fullName evidence="3">Histidine phosphatase superfamily</fullName>
    </recommendedName>
</protein>
<dbReference type="Proteomes" id="UP000184383">
    <property type="component" value="Unassembled WGS sequence"/>
</dbReference>
<sequence length="210" mass="23176">MPFRLHLIRHAEGTHNPTHDTTILDPPLTATGVAQSEQLCRDFPYHDSVGLVIASPLKRTLQTAVVGFAKCIDGKYTNTGVQNGARFSLEADVQAHSARPCDTGSDISVLREEFLGLSWDILEEGLDPVFPAKTGAYAPDAEVLRERGRRMQRRLEGYFRELEGSERPDIVVVTHGGFMRFVAGVEKMCAGPARWRTLEVSTSTSFSCVD</sequence>
<dbReference type="OrthoDB" id="496981at2759"/>
<dbReference type="VEuPathDB" id="FungiDB:ASPWEDRAFT_55015"/>
<dbReference type="RefSeq" id="XP_040684103.1">
    <property type="nucleotide sequence ID" value="XM_040838139.1"/>
</dbReference>
<dbReference type="PANTHER" id="PTHR48100:SF54">
    <property type="entry name" value="PHOSPHATASE SPAC5H10.03-RELATED"/>
    <property type="match status" value="1"/>
</dbReference>
<dbReference type="Pfam" id="PF00300">
    <property type="entry name" value="His_Phos_1"/>
    <property type="match status" value="2"/>
</dbReference>
<dbReference type="InterPro" id="IPR013078">
    <property type="entry name" value="His_Pase_superF_clade-1"/>
</dbReference>
<dbReference type="CDD" id="cd07067">
    <property type="entry name" value="HP_PGM_like"/>
    <property type="match status" value="1"/>
</dbReference>
<evidence type="ECO:0000313" key="2">
    <source>
        <dbReference type="Proteomes" id="UP000184383"/>
    </source>
</evidence>
<name>A0A1L9R683_ASPWE</name>
<evidence type="ECO:0000313" key="1">
    <source>
        <dbReference type="EMBL" id="OJJ30426.1"/>
    </source>
</evidence>
<dbReference type="GO" id="GO:0016791">
    <property type="term" value="F:phosphatase activity"/>
    <property type="evidence" value="ECO:0007669"/>
    <property type="project" value="TreeGrafter"/>
</dbReference>
<gene>
    <name evidence="1" type="ORF">ASPWEDRAFT_55015</name>
</gene>
<dbReference type="Gene3D" id="3.40.50.1240">
    <property type="entry name" value="Phosphoglycerate mutase-like"/>
    <property type="match status" value="1"/>
</dbReference>
<dbReference type="AlphaFoldDB" id="A0A1L9R683"/>
<dbReference type="InterPro" id="IPR029033">
    <property type="entry name" value="His_PPase_superfam"/>
</dbReference>
<dbReference type="PANTHER" id="PTHR48100">
    <property type="entry name" value="BROAD-SPECIFICITY PHOSPHATASE YOR283W-RELATED"/>
    <property type="match status" value="1"/>
</dbReference>
<keyword evidence="2" id="KW-1185">Reference proteome</keyword>
<accession>A0A1L9R683</accession>
<proteinExistence type="predicted"/>
<dbReference type="EMBL" id="KV878217">
    <property type="protein sequence ID" value="OJJ30426.1"/>
    <property type="molecule type" value="Genomic_DNA"/>
</dbReference>
<dbReference type="InterPro" id="IPR050275">
    <property type="entry name" value="PGM_Phosphatase"/>
</dbReference>
<dbReference type="GeneID" id="63753987"/>
<organism evidence="1 2">
    <name type="scientific">Aspergillus wentii DTO 134E9</name>
    <dbReference type="NCBI Taxonomy" id="1073089"/>
    <lineage>
        <taxon>Eukaryota</taxon>
        <taxon>Fungi</taxon>
        <taxon>Dikarya</taxon>
        <taxon>Ascomycota</taxon>
        <taxon>Pezizomycotina</taxon>
        <taxon>Eurotiomycetes</taxon>
        <taxon>Eurotiomycetidae</taxon>
        <taxon>Eurotiales</taxon>
        <taxon>Aspergillaceae</taxon>
        <taxon>Aspergillus</taxon>
        <taxon>Aspergillus subgen. Cremei</taxon>
    </lineage>
</organism>